<comment type="cofactor">
    <cofactor evidence="1">
        <name>Mn(2+)</name>
        <dbReference type="ChEBI" id="CHEBI:29035"/>
    </cofactor>
</comment>
<comment type="cofactor">
    <cofactor evidence="2">
        <name>Mg(2+)</name>
        <dbReference type="ChEBI" id="CHEBI:18420"/>
    </cofactor>
</comment>
<dbReference type="GO" id="GO:0010333">
    <property type="term" value="F:terpene synthase activity"/>
    <property type="evidence" value="ECO:0007669"/>
    <property type="project" value="InterPro"/>
</dbReference>
<keyword evidence="5" id="KW-0456">Lyase</keyword>
<dbReference type="Pfam" id="PF03936">
    <property type="entry name" value="Terpene_synth_C"/>
    <property type="match status" value="1"/>
</dbReference>
<dbReference type="SUPFAM" id="SSF48576">
    <property type="entry name" value="Terpenoid synthases"/>
    <property type="match status" value="1"/>
</dbReference>
<dbReference type="CDD" id="cd00684">
    <property type="entry name" value="Terpene_cyclase_plant_C1"/>
    <property type="match status" value="1"/>
</dbReference>
<dbReference type="SFLD" id="SFLDG01014">
    <property type="entry name" value="Terpene_Cyclase_Like_1_N-term"/>
    <property type="match status" value="1"/>
</dbReference>
<dbReference type="EMBL" id="KT588485">
    <property type="protein sequence ID" value="AOG18231.1"/>
    <property type="molecule type" value="mRNA"/>
</dbReference>
<dbReference type="InterPro" id="IPR044814">
    <property type="entry name" value="Terpene_cyclase_plant_C1"/>
</dbReference>
<dbReference type="InterPro" id="IPR001906">
    <property type="entry name" value="Terpene_synth_N"/>
</dbReference>
<dbReference type="InterPro" id="IPR008949">
    <property type="entry name" value="Isoprenoid_synthase_dom_sf"/>
</dbReference>
<comment type="similarity">
    <text evidence="6">Belongs to the terpene synthase family. Tpsa subfamily.</text>
</comment>
<dbReference type="Pfam" id="PF01397">
    <property type="entry name" value="Terpene_synth"/>
    <property type="match status" value="1"/>
</dbReference>
<evidence type="ECO:0000256" key="6">
    <source>
        <dbReference type="ARBA" id="ARBA00038405"/>
    </source>
</evidence>
<evidence type="ECO:0000313" key="9">
    <source>
        <dbReference type="EMBL" id="AOG18231.1"/>
    </source>
</evidence>
<dbReference type="SUPFAM" id="SSF48239">
    <property type="entry name" value="Terpenoid cyclases/Protein prenyltransferases"/>
    <property type="match status" value="2"/>
</dbReference>
<dbReference type="GO" id="GO:0010597">
    <property type="term" value="P:green leaf volatile biosynthetic process"/>
    <property type="evidence" value="ECO:0007669"/>
    <property type="project" value="UniProtKB-ARBA"/>
</dbReference>
<dbReference type="InterPro" id="IPR050148">
    <property type="entry name" value="Terpene_synthase-like"/>
</dbReference>
<dbReference type="InterPro" id="IPR034741">
    <property type="entry name" value="Terpene_cyclase-like_1_C"/>
</dbReference>
<evidence type="ECO:0000256" key="3">
    <source>
        <dbReference type="ARBA" id="ARBA00022723"/>
    </source>
</evidence>
<protein>
    <submittedName>
        <fullName evidence="9">Diterpene synthase</fullName>
    </submittedName>
</protein>
<dbReference type="Gene3D" id="1.50.10.130">
    <property type="entry name" value="Terpene synthase, N-terminal domain"/>
    <property type="match status" value="1"/>
</dbReference>
<keyword evidence="4" id="KW-0460">Magnesium</keyword>
<dbReference type="FunFam" id="1.50.10.130:FF:000002">
    <property type="entry name" value="Ent-copalyl diphosphate synthase, chloroplastic"/>
    <property type="match status" value="1"/>
</dbReference>
<dbReference type="SFLD" id="SFLDG01019">
    <property type="entry name" value="Terpene_Cyclase_Like_1_C_Termi"/>
    <property type="match status" value="1"/>
</dbReference>
<dbReference type="InterPro" id="IPR036965">
    <property type="entry name" value="Terpene_synth_N_sf"/>
</dbReference>
<dbReference type="GO" id="GO:0000287">
    <property type="term" value="F:magnesium ion binding"/>
    <property type="evidence" value="ECO:0007669"/>
    <property type="project" value="InterPro"/>
</dbReference>
<accession>A0A1D5AJD9</accession>
<proteinExistence type="evidence at transcript level"/>
<dbReference type="InterPro" id="IPR005630">
    <property type="entry name" value="Terpene_synthase_metal-bd"/>
</dbReference>
<reference evidence="9" key="1">
    <citation type="submission" date="2015-08" db="EMBL/GenBank/DDBJ databases">
        <title>Diterpenes synthases from Taiwania cryptomerioides.</title>
        <authorList>
            <person name="Chu F.-H."/>
            <person name="Ma L.-T."/>
            <person name="Lee Y.-R."/>
        </authorList>
    </citation>
    <scope>NUCLEOTIDE SEQUENCE</scope>
</reference>
<evidence type="ECO:0000259" key="7">
    <source>
        <dbReference type="Pfam" id="PF01397"/>
    </source>
</evidence>
<feature type="domain" description="Terpene synthase N-terminal" evidence="7">
    <location>
        <begin position="236"/>
        <end position="437"/>
    </location>
</feature>
<dbReference type="PANTHER" id="PTHR31739">
    <property type="entry name" value="ENT-COPALYL DIPHOSPHATE SYNTHASE, CHLOROPLASTIC"/>
    <property type="match status" value="1"/>
</dbReference>
<dbReference type="InterPro" id="IPR008930">
    <property type="entry name" value="Terpenoid_cyclase/PrenylTrfase"/>
</dbReference>
<organism evidence="9">
    <name type="scientific">Taiwania cryptomerioides</name>
    <name type="common">Coffin tree</name>
    <dbReference type="NCBI Taxonomy" id="50187"/>
    <lineage>
        <taxon>Eukaryota</taxon>
        <taxon>Viridiplantae</taxon>
        <taxon>Streptophyta</taxon>
        <taxon>Embryophyta</taxon>
        <taxon>Tracheophyta</taxon>
        <taxon>Spermatophyta</taxon>
        <taxon>Pinopsida</taxon>
        <taxon>Pinidae</taxon>
        <taxon>Conifers II</taxon>
        <taxon>Cupressales</taxon>
        <taxon>Cupressaceae</taxon>
        <taxon>Taiwania</taxon>
    </lineage>
</organism>
<dbReference type="Gene3D" id="1.10.600.10">
    <property type="entry name" value="Farnesyl Diphosphate Synthase"/>
    <property type="match status" value="1"/>
</dbReference>
<dbReference type="GO" id="GO:0016102">
    <property type="term" value="P:diterpenoid biosynthetic process"/>
    <property type="evidence" value="ECO:0007669"/>
    <property type="project" value="InterPro"/>
</dbReference>
<dbReference type="SFLD" id="SFLDS00005">
    <property type="entry name" value="Isoprenoid_Synthase_Type_I"/>
    <property type="match status" value="1"/>
</dbReference>
<evidence type="ECO:0000256" key="5">
    <source>
        <dbReference type="ARBA" id="ARBA00023239"/>
    </source>
</evidence>
<dbReference type="AlphaFoldDB" id="A0A1D5AJD9"/>
<evidence type="ECO:0000256" key="1">
    <source>
        <dbReference type="ARBA" id="ARBA00001936"/>
    </source>
</evidence>
<sequence length="798" mass="92279">MNSTEGSSNFEFWKERNGFSTRAYQNAKSTRTLLLEDASKVVQENKKQNSSESMYIDDDIARIRSLFSEIKRTHTPVSAYDTAWLAIVPSLENLQLPQFPQCLSWIMENQLWDGSWGLLDFPYIKDNLSHTLACLIALRRWNVGTENVEMGLRFIKENIGKVTSEDRCNLIGFDLIFTSMLEDARGLSLELPYDSPPIKLMLTKREEFLKSIEINHMNVYDTTLIFIVEGIQRIVDWNKVLIHQNKDGSLFHSPSATACALIHTRKYSFLKYLESVLENLENEVPNIYPKNVVAALSMVNSLESLGIASHFEHEIKQALDGLYRCWTENKIIEGISSALDISNISISFRILRWNGYDVSPDVFLSYVKDGDFLLFLEKSDQAVIAILNLYKASQLMFPGERILEETKSFSQNYLENILIDDQNIVIKDFEKEVKYALDVPWIASLERIEHLRYIKAYDFDDIWIGKTSHKIPFIGKDCLLTLAKKDYNICQAVQQEDLQLLEKWNADSKLDELHFARQNHVVSYFSAAPTLLSAEMSIARIVWTKIVILTILMDDFYDVEGSIEEIQCFVEVVRRWDPTGICNYSDNVKILFSAIYNTVNDIAQDAWTFQGRDIGTHLREIWYRLAIAMMKEAEWTKTGYIPSMQEYIENAKITIAFEPIIFTSLHFVGHKLSEQTIRHHEYKSLMELVSTCGRLLNDIGSYKREIEEGKLNSVSLFMKENPGTSVENATEWIRLSINESTQKLFRNLLQPSVLPRDCKQLYWNMVKFVQLVYFHTDEFTSPTTVREHIKAVLFDPVL</sequence>
<dbReference type="Gene3D" id="1.50.10.160">
    <property type="match status" value="1"/>
</dbReference>
<dbReference type="FunFam" id="1.10.600.10:FF:000005">
    <property type="entry name" value="Ent-kaur-16-ene synthase, chloroplastic"/>
    <property type="match status" value="1"/>
</dbReference>
<evidence type="ECO:0000256" key="4">
    <source>
        <dbReference type="ARBA" id="ARBA00022842"/>
    </source>
</evidence>
<evidence type="ECO:0000256" key="2">
    <source>
        <dbReference type="ARBA" id="ARBA00001946"/>
    </source>
</evidence>
<keyword evidence="3" id="KW-0479">Metal-binding</keyword>
<gene>
    <name evidence="9" type="primary">F2</name>
</gene>
<name>A0A1D5AJD9_TAICR</name>
<feature type="domain" description="Terpene synthase metal-binding" evidence="8">
    <location>
        <begin position="508"/>
        <end position="741"/>
    </location>
</feature>
<dbReference type="PANTHER" id="PTHR31739:SF25">
    <property type="entry name" value="(E,E)-GERANYLLINALOOL SYNTHASE"/>
    <property type="match status" value="1"/>
</dbReference>
<evidence type="ECO:0000259" key="8">
    <source>
        <dbReference type="Pfam" id="PF03936"/>
    </source>
</evidence>